<dbReference type="EMBL" id="ANKC01000700">
    <property type="protein sequence ID" value="EPC75044.1"/>
    <property type="molecule type" value="Genomic_DNA"/>
</dbReference>
<dbReference type="GO" id="GO:0097638">
    <property type="term" value="P:L-arginine import across plasma membrane"/>
    <property type="evidence" value="ECO:0007669"/>
    <property type="project" value="TreeGrafter"/>
</dbReference>
<reference evidence="3 4" key="1">
    <citation type="journal article" date="2013" name="PLoS ONE">
        <title>Lactobacillus paracasei comparative genomics: towards species pan-genome definition and exploitation of diversity.</title>
        <authorList>
            <person name="Smokvina T."/>
            <person name="Wels M."/>
            <person name="Polka J."/>
            <person name="Chervaux C."/>
            <person name="Brisse S."/>
            <person name="Boekhorst J."/>
            <person name="van Hylckama Vlieg J.E."/>
            <person name="Siezen R.J."/>
        </authorList>
    </citation>
    <scope>NUCLEOTIDE SEQUENCE [LARGE SCALE GENOMIC DNA]</scope>
    <source>
        <strain evidence="3 4">Lpp126</strain>
    </source>
</reference>
<evidence type="ECO:0000313" key="3">
    <source>
        <dbReference type="EMBL" id="EPC75044.1"/>
    </source>
</evidence>
<dbReference type="InterPro" id="IPR029485">
    <property type="entry name" value="CAT_C"/>
</dbReference>
<organism evidence="3 4">
    <name type="scientific">Lacticaseibacillus paracasei subsp. paracasei Lpp126</name>
    <dbReference type="NCBI Taxonomy" id="1256206"/>
    <lineage>
        <taxon>Bacteria</taxon>
        <taxon>Bacillati</taxon>
        <taxon>Bacillota</taxon>
        <taxon>Bacilli</taxon>
        <taxon>Lactobacillales</taxon>
        <taxon>Lactobacillaceae</taxon>
        <taxon>Lacticaseibacillus</taxon>
    </lineage>
</organism>
<feature type="transmembrane region" description="Helical" evidence="1">
    <location>
        <begin position="88"/>
        <end position="108"/>
    </location>
</feature>
<keyword evidence="1" id="KW-0472">Membrane</keyword>
<comment type="caution">
    <text evidence="3">The sequence shown here is derived from an EMBL/GenBank/DDBJ whole genome shotgun (WGS) entry which is preliminary data.</text>
</comment>
<dbReference type="Proteomes" id="UP000014243">
    <property type="component" value="Unassembled WGS sequence"/>
</dbReference>
<dbReference type="Pfam" id="PF13906">
    <property type="entry name" value="AA_permease_C"/>
    <property type="match status" value="1"/>
</dbReference>
<feature type="transmembrane region" description="Helical" evidence="1">
    <location>
        <begin position="7"/>
        <end position="25"/>
    </location>
</feature>
<evidence type="ECO:0000259" key="2">
    <source>
        <dbReference type="Pfam" id="PF13906"/>
    </source>
</evidence>
<sequence>KGHLPENALWTVVLIIAIMGGLVPLTQLVNLVNIGTLIAFAFVSIGIIPLRRHQALNNEGFKVPGYPVTPIISFLFCLLLMTQLSVETWIMSLIWFAFGLVIYFSYGIRHGHVAEKRLNESAELRKEISLDQSSNCNLLG</sequence>
<accession>S2RCU2</accession>
<feature type="domain" description="Cationic amino acid transporter C-terminal" evidence="2">
    <location>
        <begin position="61"/>
        <end position="110"/>
    </location>
</feature>
<dbReference type="AlphaFoldDB" id="S2RCU2"/>
<feature type="transmembrane region" description="Helical" evidence="1">
    <location>
        <begin position="31"/>
        <end position="51"/>
    </location>
</feature>
<evidence type="ECO:0000313" key="4">
    <source>
        <dbReference type="Proteomes" id="UP000014243"/>
    </source>
</evidence>
<feature type="transmembrane region" description="Helical" evidence="1">
    <location>
        <begin position="63"/>
        <end position="82"/>
    </location>
</feature>
<name>S2RCU2_LACPA</name>
<dbReference type="GO" id="GO:0061459">
    <property type="term" value="F:L-arginine transmembrane transporter activity"/>
    <property type="evidence" value="ECO:0007669"/>
    <property type="project" value="TreeGrafter"/>
</dbReference>
<keyword evidence="1" id="KW-1133">Transmembrane helix</keyword>
<dbReference type="PATRIC" id="fig|1256206.3.peg.1507"/>
<dbReference type="Gene3D" id="1.20.1740.10">
    <property type="entry name" value="Amino acid/polyamine transporter I"/>
    <property type="match status" value="1"/>
</dbReference>
<dbReference type="GO" id="GO:0005886">
    <property type="term" value="C:plasma membrane"/>
    <property type="evidence" value="ECO:0007669"/>
    <property type="project" value="TreeGrafter"/>
</dbReference>
<keyword evidence="1" id="KW-0812">Transmembrane</keyword>
<dbReference type="GO" id="GO:0000064">
    <property type="term" value="F:L-ornithine transmembrane transporter activity"/>
    <property type="evidence" value="ECO:0007669"/>
    <property type="project" value="TreeGrafter"/>
</dbReference>
<proteinExistence type="predicted"/>
<dbReference type="PANTHER" id="PTHR43243">
    <property type="entry name" value="INNER MEMBRANE TRANSPORTER YGJI-RELATED"/>
    <property type="match status" value="1"/>
</dbReference>
<dbReference type="GO" id="GO:0015189">
    <property type="term" value="F:L-lysine transmembrane transporter activity"/>
    <property type="evidence" value="ECO:0007669"/>
    <property type="project" value="TreeGrafter"/>
</dbReference>
<protein>
    <submittedName>
        <fullName evidence="3">Amino acid transporter</fullName>
    </submittedName>
</protein>
<dbReference type="PANTHER" id="PTHR43243:SF105">
    <property type="entry name" value="CATIONIC AMINO ACID TRANSPORTER C-TERMINAL DOMAIN-CONTAINING PROTEIN"/>
    <property type="match status" value="1"/>
</dbReference>
<feature type="non-terminal residue" evidence="3">
    <location>
        <position position="1"/>
    </location>
</feature>
<gene>
    <name evidence="3" type="ORF">Lpp126_09799</name>
</gene>
<evidence type="ECO:0000256" key="1">
    <source>
        <dbReference type="SAM" id="Phobius"/>
    </source>
</evidence>